<evidence type="ECO:0000256" key="2">
    <source>
        <dbReference type="ARBA" id="ARBA00008921"/>
    </source>
</evidence>
<evidence type="ECO:0000256" key="9">
    <source>
        <dbReference type="ARBA" id="ARBA00023018"/>
    </source>
</evidence>
<evidence type="ECO:0000256" key="11">
    <source>
        <dbReference type="ARBA" id="ARBA00023170"/>
    </source>
</evidence>
<dbReference type="InterPro" id="IPR015321">
    <property type="entry name" value="TypeI_recpt_CBD"/>
</dbReference>
<evidence type="ECO:0000256" key="5">
    <source>
        <dbReference type="ARBA" id="ARBA00022729"/>
    </source>
</evidence>
<dbReference type="PaxDb" id="9986-ENSOCUP00000006771"/>
<dbReference type="InterPro" id="IPR052672">
    <property type="entry name" value="Type1_Cytokine_Rcpt_Type2"/>
</dbReference>
<keyword evidence="12" id="KW-0325">Glycoprotein</keyword>
<comment type="subcellular location">
    <subcellularLocation>
        <location evidence="1">Cell membrane</location>
        <topology evidence="1">Single-pass type I membrane protein</topology>
    </subcellularLocation>
    <subcellularLocation>
        <location evidence="14">Presynaptic cell membrane</location>
    </subcellularLocation>
</comment>
<evidence type="ECO:0000256" key="15">
    <source>
        <dbReference type="ARBA" id="ARBA00056762"/>
    </source>
</evidence>
<reference evidence="25" key="3">
    <citation type="submission" date="2025-09" db="UniProtKB">
        <authorList>
            <consortium name="Ensembl"/>
        </authorList>
    </citation>
    <scope>IDENTIFICATION</scope>
    <source>
        <strain evidence="25">Thorbecke</strain>
    </source>
</reference>
<evidence type="ECO:0000256" key="20">
    <source>
        <dbReference type="ARBA" id="ARBA00082494"/>
    </source>
</evidence>
<evidence type="ECO:0000256" key="8">
    <source>
        <dbReference type="ARBA" id="ARBA00022989"/>
    </source>
</evidence>
<evidence type="ECO:0000313" key="25">
    <source>
        <dbReference type="Ensembl" id="ENSOCUP00000006771.3"/>
    </source>
</evidence>
<evidence type="ECO:0000256" key="3">
    <source>
        <dbReference type="ARBA" id="ARBA00022475"/>
    </source>
</evidence>
<keyword evidence="4 22" id="KW-0812">Transmembrane</keyword>
<dbReference type="FunFam" id="2.60.40.10:FF:000913">
    <property type="entry name" value="Interleukin 31 receptor A"/>
    <property type="match status" value="1"/>
</dbReference>
<evidence type="ECO:0000256" key="22">
    <source>
        <dbReference type="SAM" id="Phobius"/>
    </source>
</evidence>
<feature type="domain" description="Fibronectin type-III" evidence="24">
    <location>
        <begin position="124"/>
        <end position="229"/>
    </location>
</feature>
<dbReference type="InterPro" id="IPR036116">
    <property type="entry name" value="FN3_sf"/>
</dbReference>
<evidence type="ECO:0000256" key="18">
    <source>
        <dbReference type="ARBA" id="ARBA00078177"/>
    </source>
</evidence>
<dbReference type="STRING" id="9986.ENSOCUP00000006771"/>
<dbReference type="EMBL" id="AAGW02030832">
    <property type="status" value="NOT_ANNOTATED_CDS"/>
    <property type="molecule type" value="Genomic_DNA"/>
</dbReference>
<reference evidence="25 26" key="1">
    <citation type="journal article" date="2011" name="Nature">
        <title>A high-resolution map of human evolutionary constraint using 29 mammals.</title>
        <authorList>
            <person name="Lindblad-Toh K."/>
            <person name="Garber M."/>
            <person name="Zuk O."/>
            <person name="Lin M.F."/>
            <person name="Parker B.J."/>
            <person name="Washietl S."/>
            <person name="Kheradpour P."/>
            <person name="Ernst J."/>
            <person name="Jordan G."/>
            <person name="Mauceli E."/>
            <person name="Ward L.D."/>
            <person name="Lowe C.B."/>
            <person name="Holloway A.K."/>
            <person name="Clamp M."/>
            <person name="Gnerre S."/>
            <person name="Alfoldi J."/>
            <person name="Beal K."/>
            <person name="Chang J."/>
            <person name="Clawson H."/>
            <person name="Cuff J."/>
            <person name="Di Palma F."/>
            <person name="Fitzgerald S."/>
            <person name="Flicek P."/>
            <person name="Guttman M."/>
            <person name="Hubisz M.J."/>
            <person name="Jaffe D.B."/>
            <person name="Jungreis I."/>
            <person name="Kent W.J."/>
            <person name="Kostka D."/>
            <person name="Lara M."/>
            <person name="Martins A.L."/>
            <person name="Massingham T."/>
            <person name="Moltke I."/>
            <person name="Raney B.J."/>
            <person name="Rasmussen M.D."/>
            <person name="Robinson J."/>
            <person name="Stark A."/>
            <person name="Vilella A.J."/>
            <person name="Wen J."/>
            <person name="Xie X."/>
            <person name="Zody M.C."/>
            <person name="Baldwin J."/>
            <person name="Bloom T."/>
            <person name="Chin C.W."/>
            <person name="Heiman D."/>
            <person name="Nicol R."/>
            <person name="Nusbaum C."/>
            <person name="Young S."/>
            <person name="Wilkinson J."/>
            <person name="Worley K.C."/>
            <person name="Kovar C.L."/>
            <person name="Muzny D.M."/>
            <person name="Gibbs R.A."/>
            <person name="Cree A."/>
            <person name="Dihn H.H."/>
            <person name="Fowler G."/>
            <person name="Jhangiani S."/>
            <person name="Joshi V."/>
            <person name="Lee S."/>
            <person name="Lewis L.R."/>
            <person name="Nazareth L.V."/>
            <person name="Okwuonu G."/>
            <person name="Santibanez J."/>
            <person name="Warren W.C."/>
            <person name="Mardis E.R."/>
            <person name="Weinstock G.M."/>
            <person name="Wilson R.K."/>
            <person name="Delehaunty K."/>
            <person name="Dooling D."/>
            <person name="Fronik C."/>
            <person name="Fulton L."/>
            <person name="Fulton B."/>
            <person name="Graves T."/>
            <person name="Minx P."/>
            <person name="Sodergren E."/>
            <person name="Birney E."/>
            <person name="Margulies E.H."/>
            <person name="Herrero J."/>
            <person name="Green E.D."/>
            <person name="Haussler D."/>
            <person name="Siepel A."/>
            <person name="Goldman N."/>
            <person name="Pollard K.S."/>
            <person name="Pedersen J.S."/>
            <person name="Lander E.S."/>
            <person name="Kellis M."/>
        </authorList>
    </citation>
    <scope>NUCLEOTIDE SEQUENCE [LARGE SCALE GENOMIC DNA]</scope>
    <source>
        <strain evidence="25 26">Thorbecke inbred</strain>
    </source>
</reference>
<feature type="signal peptide" evidence="23">
    <location>
        <begin position="1"/>
        <end position="19"/>
    </location>
</feature>
<dbReference type="FunFam" id="2.60.40.10:FF:000732">
    <property type="entry name" value="Interleukin 31 receptor A"/>
    <property type="match status" value="1"/>
</dbReference>
<dbReference type="InterPro" id="IPR003961">
    <property type="entry name" value="FN3_dom"/>
</dbReference>
<feature type="domain" description="Fibronectin type-III" evidence="24">
    <location>
        <begin position="426"/>
        <end position="519"/>
    </location>
</feature>
<keyword evidence="13" id="KW-0966">Cell projection</keyword>
<dbReference type="InParanoid" id="G1STW9"/>
<dbReference type="SMART" id="SM00060">
    <property type="entry name" value="FN3"/>
    <property type="match status" value="3"/>
</dbReference>
<dbReference type="FunFam" id="2.60.40.10:FF:000414">
    <property type="entry name" value="Interleukin-6 receptor subunit beta"/>
    <property type="match status" value="1"/>
</dbReference>
<evidence type="ECO:0000256" key="17">
    <source>
        <dbReference type="ARBA" id="ARBA00070022"/>
    </source>
</evidence>
<evidence type="ECO:0000256" key="21">
    <source>
        <dbReference type="SAM" id="MobiDB-lite"/>
    </source>
</evidence>
<keyword evidence="8 22" id="KW-1133">Transmembrane helix</keyword>
<feature type="chain" id="PRO_5023821958" description="Interleukin-31 receptor subunit alpha" evidence="23">
    <location>
        <begin position="20"/>
        <end position="730"/>
    </location>
</feature>
<dbReference type="GO" id="GO:0098542">
    <property type="term" value="P:defense response to other organism"/>
    <property type="evidence" value="ECO:0007669"/>
    <property type="project" value="Ensembl"/>
</dbReference>
<dbReference type="Ensembl" id="ENSOCUT00000007833.4">
    <property type="protein sequence ID" value="ENSOCUP00000006771.3"/>
    <property type="gene ID" value="ENSOCUG00000007830.4"/>
</dbReference>
<feature type="transmembrane region" description="Helical" evidence="22">
    <location>
        <begin position="524"/>
        <end position="547"/>
    </location>
</feature>
<keyword evidence="10 22" id="KW-0472">Membrane</keyword>
<protein>
    <recommendedName>
        <fullName evidence="17">Interleukin-31 receptor subunit alpha</fullName>
    </recommendedName>
    <alternativeName>
        <fullName evidence="19">GLM-R</fullName>
    </alternativeName>
    <alternativeName>
        <fullName evidence="20">Gp130-like monocyte receptor</fullName>
    </alternativeName>
    <alternativeName>
        <fullName evidence="18">ZcytoR17</fullName>
    </alternativeName>
</protein>
<dbReference type="Pfam" id="PF00041">
    <property type="entry name" value="fn3"/>
    <property type="match status" value="1"/>
</dbReference>
<evidence type="ECO:0000256" key="16">
    <source>
        <dbReference type="ARBA" id="ARBA00064019"/>
    </source>
</evidence>
<dbReference type="Gene3D" id="2.60.40.10">
    <property type="entry name" value="Immunoglobulins"/>
    <property type="match status" value="5"/>
</dbReference>
<comment type="function">
    <text evidence="15">Associates with OSMR to form the interleukin-31 receptor which activates STAT3 and to a lower extent STAT1 and STAT5. May function in skin immunity. Mediates IL31-induced itch, probably in a manner dependent on cation channels TRPA1 and TRPV1. Positively regulates numbers and cycling status of immature subsets of myeloid progenitor cells in bone marrow in vivo and enhances myeloid progenitor cell survival in vitro.</text>
</comment>
<evidence type="ECO:0000256" key="7">
    <source>
        <dbReference type="ARBA" id="ARBA00022859"/>
    </source>
</evidence>
<dbReference type="eggNOG" id="ENOG502QVZY">
    <property type="taxonomic scope" value="Eukaryota"/>
</dbReference>
<keyword evidence="11" id="KW-0675">Receptor</keyword>
<dbReference type="Pfam" id="PF09240">
    <property type="entry name" value="IL6Ra-bind"/>
    <property type="match status" value="1"/>
</dbReference>
<evidence type="ECO:0000256" key="4">
    <source>
        <dbReference type="ARBA" id="ARBA00022692"/>
    </source>
</evidence>
<organism evidence="25 26">
    <name type="scientific">Oryctolagus cuniculus</name>
    <name type="common">Rabbit</name>
    <dbReference type="NCBI Taxonomy" id="9986"/>
    <lineage>
        <taxon>Eukaryota</taxon>
        <taxon>Metazoa</taxon>
        <taxon>Chordata</taxon>
        <taxon>Craniata</taxon>
        <taxon>Vertebrata</taxon>
        <taxon>Euteleostomi</taxon>
        <taxon>Mammalia</taxon>
        <taxon>Eutheria</taxon>
        <taxon>Euarchontoglires</taxon>
        <taxon>Glires</taxon>
        <taxon>Lagomorpha</taxon>
        <taxon>Leporidae</taxon>
        <taxon>Oryctolagus</taxon>
    </lineage>
</organism>
<dbReference type="SUPFAM" id="SSF49265">
    <property type="entry name" value="Fibronectin type III"/>
    <property type="match status" value="4"/>
</dbReference>
<dbReference type="InterPro" id="IPR013783">
    <property type="entry name" value="Ig-like_fold"/>
</dbReference>
<dbReference type="GO" id="GO:0008284">
    <property type="term" value="P:positive regulation of cell population proliferation"/>
    <property type="evidence" value="ECO:0007669"/>
    <property type="project" value="Ensembl"/>
</dbReference>
<dbReference type="EMBL" id="AAGW02030833">
    <property type="status" value="NOT_ANNOTATED_CDS"/>
    <property type="molecule type" value="Genomic_DNA"/>
</dbReference>
<evidence type="ECO:0000313" key="26">
    <source>
        <dbReference type="Proteomes" id="UP000001811"/>
    </source>
</evidence>
<keyword evidence="9" id="KW-0770">Synapse</keyword>
<dbReference type="FunCoup" id="G1STW9">
    <property type="interactions" value="7"/>
</dbReference>
<dbReference type="CDD" id="cd00063">
    <property type="entry name" value="FN3"/>
    <property type="match status" value="2"/>
</dbReference>
<sequence>MMWTWALWMLPFLCKCSLAALPAKPENISCVYYYMKNLTCTWSPEREINHTNYTVTRMYTYAKKKETCRTNSSASENRPSCSFFPPKVTNTDYFTVEVEAENADGIVKSYVTEWHTDTIVKTEPPEILSVKPVLGVKRMLQVKWKAPAQAPEPPNFLYRLRFWAINSTSRGCLVLQKRLQFPSNYVDYAYNLTGLQASTEYVVNLQCMVRESKFWSDLSREERGVTEAEAPYGLELWRVLRPAEADGKRPVRLLWKKARGAPVLEETLFYNIQYTPENNPNLTETENTTDQQFKLRLGGETYRVTVRSYNSLGPSPEAKLRIPAIREKPFQCIEGMQARLAQGLLVVEWQSCDLEVDAWMVEWVPDLDSELSALSWESVSGAKKWTIQQDKLKPLWCYNISVYPVLQDEVGEPYSIQAYAKEGIPSKGPVTKVENIGLKTARITWKEIPMRERNGFINNYTIFYQAEDGREFSKTVNSSILQYDLESLTRKTSYAVRVMASTSAGGHNGTTINFKTLSINVLEIVLITSLVGGSLLLLFILTVAYGLKKPNKLSHLCWPDVPNPAESSLATWRGHNFKGERNLKELDDAGNTEDRILKSCSAPSDLIDKLVVNFENFLEDVSTGEAGKGWESIWGGEKNEYVTPPSRRDCPPGRSVEGALPLTEPLPAGLTQHLLPTTRGGGCSEAPGQPLPSGPGLGEDDAPTLYLKNSVTTREFLVSEVLPDHTERQA</sequence>
<dbReference type="GO" id="GO:0042734">
    <property type="term" value="C:presynaptic membrane"/>
    <property type="evidence" value="ECO:0007669"/>
    <property type="project" value="UniProtKB-SubCell"/>
</dbReference>
<evidence type="ECO:0000256" key="23">
    <source>
        <dbReference type="SAM" id="SignalP"/>
    </source>
</evidence>
<dbReference type="GeneTree" id="ENSGT00940000155603"/>
<dbReference type="SMR" id="G1STW9"/>
<evidence type="ECO:0000256" key="13">
    <source>
        <dbReference type="ARBA" id="ARBA00023273"/>
    </source>
</evidence>
<keyword evidence="5 23" id="KW-0732">Signal</keyword>
<dbReference type="AlphaFoldDB" id="G1STW9"/>
<evidence type="ECO:0000256" key="19">
    <source>
        <dbReference type="ARBA" id="ARBA00079690"/>
    </source>
</evidence>
<accession>G1STW9</accession>
<dbReference type="GO" id="GO:0030224">
    <property type="term" value="P:monocyte differentiation"/>
    <property type="evidence" value="ECO:0007669"/>
    <property type="project" value="Ensembl"/>
</dbReference>
<dbReference type="FunFam" id="2.60.40.10:FF:000465">
    <property type="entry name" value="Granulocyte colony-stimulating factor receptor"/>
    <property type="match status" value="1"/>
</dbReference>
<evidence type="ECO:0000256" key="10">
    <source>
        <dbReference type="ARBA" id="ARBA00023136"/>
    </source>
</evidence>
<dbReference type="GO" id="GO:0009897">
    <property type="term" value="C:external side of plasma membrane"/>
    <property type="evidence" value="ECO:0007669"/>
    <property type="project" value="Ensembl"/>
</dbReference>
<dbReference type="GO" id="GO:0002438">
    <property type="term" value="P:acute inflammatory response to antigenic stimulus"/>
    <property type="evidence" value="ECO:0007669"/>
    <property type="project" value="Ensembl"/>
</dbReference>
<comment type="similarity">
    <text evidence="2">Belongs to the type I cytokine receptor family. Type 2 subfamily.</text>
</comment>
<evidence type="ECO:0000256" key="14">
    <source>
        <dbReference type="ARBA" id="ARBA00034111"/>
    </source>
</evidence>
<gene>
    <name evidence="25" type="primary">IL31RA</name>
</gene>
<dbReference type="Bgee" id="ENSOCUG00000007830">
    <property type="expression patterns" value="Expressed in autopod skin and 2 other cell types or tissues"/>
</dbReference>
<evidence type="ECO:0000259" key="24">
    <source>
        <dbReference type="PROSITE" id="PS50853"/>
    </source>
</evidence>
<evidence type="ECO:0000256" key="1">
    <source>
        <dbReference type="ARBA" id="ARBA00004251"/>
    </source>
</evidence>
<dbReference type="Proteomes" id="UP000001811">
    <property type="component" value="Chromosome 11"/>
</dbReference>
<comment type="subunit">
    <text evidence="16">Heterodimer with OSMR. Interacts with JAK1 and STAT3.</text>
</comment>
<dbReference type="PROSITE" id="PS50853">
    <property type="entry name" value="FN3"/>
    <property type="match status" value="2"/>
</dbReference>
<name>G1STW9_RABIT</name>
<keyword evidence="26" id="KW-1185">Reference proteome</keyword>
<dbReference type="PANTHER" id="PTHR48423">
    <property type="entry name" value="INTERLEUKIN-27 RECEPTOR SUBUNIT ALPHA"/>
    <property type="match status" value="1"/>
</dbReference>
<feature type="region of interest" description="Disordered" evidence="21">
    <location>
        <begin position="676"/>
        <end position="698"/>
    </location>
</feature>
<evidence type="ECO:0000256" key="12">
    <source>
        <dbReference type="ARBA" id="ARBA00023180"/>
    </source>
</evidence>
<evidence type="ECO:0000256" key="6">
    <source>
        <dbReference type="ARBA" id="ARBA00022737"/>
    </source>
</evidence>
<reference evidence="25" key="2">
    <citation type="submission" date="2025-08" db="UniProtKB">
        <authorList>
            <consortium name="Ensembl"/>
        </authorList>
    </citation>
    <scope>IDENTIFICATION</scope>
    <source>
        <strain evidence="25">Thorbecke</strain>
    </source>
</reference>
<keyword evidence="7" id="KW-0391">Immunity</keyword>
<dbReference type="PANTHER" id="PTHR48423:SF1">
    <property type="entry name" value="INTERLEUKIN-27 RECEPTOR SUBUNIT ALPHA"/>
    <property type="match status" value="1"/>
</dbReference>
<dbReference type="GO" id="GO:0019955">
    <property type="term" value="F:cytokine binding"/>
    <property type="evidence" value="ECO:0007669"/>
    <property type="project" value="Ensembl"/>
</dbReference>
<proteinExistence type="inferred from homology"/>
<dbReference type="GO" id="GO:0002067">
    <property type="term" value="P:glandular epithelial cell differentiation"/>
    <property type="evidence" value="ECO:0007669"/>
    <property type="project" value="Ensembl"/>
</dbReference>
<dbReference type="HOGENOM" id="CLU_017990_2_0_1"/>
<keyword evidence="6" id="KW-0677">Repeat</keyword>
<dbReference type="GO" id="GO:0007259">
    <property type="term" value="P:cell surface receptor signaling pathway via JAK-STAT"/>
    <property type="evidence" value="ECO:0007669"/>
    <property type="project" value="Ensembl"/>
</dbReference>
<keyword evidence="3" id="KW-1003">Cell membrane</keyword>
<dbReference type="EMBL" id="AAGW02030831">
    <property type="status" value="NOT_ANNOTATED_CDS"/>
    <property type="molecule type" value="Genomic_DNA"/>
</dbReference>